<proteinExistence type="predicted"/>
<dbReference type="Proteomes" id="UP001500620">
    <property type="component" value="Unassembled WGS sequence"/>
</dbReference>
<evidence type="ECO:0000313" key="4">
    <source>
        <dbReference type="EMBL" id="GAA4253186.1"/>
    </source>
</evidence>
<gene>
    <name evidence="4" type="ORF">GCM10022255_053040</name>
</gene>
<dbReference type="EMBL" id="BAABAT010000015">
    <property type="protein sequence ID" value="GAA4253186.1"/>
    <property type="molecule type" value="Genomic_DNA"/>
</dbReference>
<evidence type="ECO:0000313" key="5">
    <source>
        <dbReference type="Proteomes" id="UP001500620"/>
    </source>
</evidence>
<evidence type="ECO:0000256" key="1">
    <source>
        <dbReference type="ARBA" id="ARBA00023125"/>
    </source>
</evidence>
<feature type="domain" description="Cas12f1-like TNB" evidence="3">
    <location>
        <begin position="487"/>
        <end position="548"/>
    </location>
</feature>
<keyword evidence="5" id="KW-1185">Reference proteome</keyword>
<feature type="region of interest" description="Disordered" evidence="2">
    <location>
        <begin position="347"/>
        <end position="413"/>
    </location>
</feature>
<feature type="region of interest" description="Disordered" evidence="2">
    <location>
        <begin position="582"/>
        <end position="661"/>
    </location>
</feature>
<feature type="compositionally biased region" description="Basic and acidic residues" evidence="2">
    <location>
        <begin position="639"/>
        <end position="661"/>
    </location>
</feature>
<accession>A0ABP8DDK4</accession>
<feature type="compositionally biased region" description="Basic and acidic residues" evidence="2">
    <location>
        <begin position="347"/>
        <end position="398"/>
    </location>
</feature>
<evidence type="ECO:0000256" key="2">
    <source>
        <dbReference type="SAM" id="MobiDB-lite"/>
    </source>
</evidence>
<sequence>MPDVVLVSAPVRRTRGKSKVRNWRREEHAPVAVIRLEVDASAPATRNRVEGLFTAVHALRRAVQRQARDRVAAYWAAHRLREQVGPARARQRFGLSRKALEGAAAEHVERSGWLRHHLTKALAMHLADEVWATCDRHLFPDRTGQRHGPPSVGAWWDSTRIPGRARSHTKPRTWETFRLVGSLAEHQAAYAATRPGSALSQPKTLPTAARPEGQSGWWAYHGPLTVVLTGAGDDVVLPVRLPQGAGQWPRLEHFLAGPSRWHKIDLVRVEDSKAPGGWRYSAHLMILGEGWTSPAVHAQRLLAAQGRTGGVDGNVSNLAIVSMPADPSIAGGLAVDQVLVTPEQRAAAEQDRLTARRRQKALDRSRRNANRDQYRLSTREQARADRRDAAGLPERRVDTPTGPRVADAAGRPQRAYRYDVLTPSYRRTRAEHATAGRSATQAKQARARDVAVRVIQAHGPHLTVEHLDMRAWARMWGRGIALFSPGMLVAALARECVAAGGRLQRAGTQQTALSQQCPCGHRAKKPLAQRTHHCPQCGLVGDRDLVAAAMAACVRLTDPNVPGSAFIDATLRAALRQRLTGQQEALRRSTAPAPNPASAGAVVGAAATPTSGVASAGETVTPLVAQPPMSDGSLLPGPRADHATSPDRPRPGPDHEFRLNS</sequence>
<protein>
    <recommendedName>
        <fullName evidence="3">Cas12f1-like TNB domain-containing protein</fullName>
    </recommendedName>
</protein>
<dbReference type="RefSeq" id="WP_345130244.1">
    <property type="nucleotide sequence ID" value="NZ_BAABAT010000015.1"/>
</dbReference>
<comment type="caution">
    <text evidence="4">The sequence shown here is derived from an EMBL/GenBank/DDBJ whole genome shotgun (WGS) entry which is preliminary data.</text>
</comment>
<organism evidence="4 5">
    <name type="scientific">Dactylosporangium darangshiense</name>
    <dbReference type="NCBI Taxonomy" id="579108"/>
    <lineage>
        <taxon>Bacteria</taxon>
        <taxon>Bacillati</taxon>
        <taxon>Actinomycetota</taxon>
        <taxon>Actinomycetes</taxon>
        <taxon>Micromonosporales</taxon>
        <taxon>Micromonosporaceae</taxon>
        <taxon>Dactylosporangium</taxon>
    </lineage>
</organism>
<reference evidence="5" key="1">
    <citation type="journal article" date="2019" name="Int. J. Syst. Evol. Microbiol.">
        <title>The Global Catalogue of Microorganisms (GCM) 10K type strain sequencing project: providing services to taxonomists for standard genome sequencing and annotation.</title>
        <authorList>
            <consortium name="The Broad Institute Genomics Platform"/>
            <consortium name="The Broad Institute Genome Sequencing Center for Infectious Disease"/>
            <person name="Wu L."/>
            <person name="Ma J."/>
        </authorList>
    </citation>
    <scope>NUCLEOTIDE SEQUENCE [LARGE SCALE GENOMIC DNA]</scope>
    <source>
        <strain evidence="5">JCM 17441</strain>
    </source>
</reference>
<evidence type="ECO:0000259" key="3">
    <source>
        <dbReference type="Pfam" id="PF07282"/>
    </source>
</evidence>
<dbReference type="InterPro" id="IPR010095">
    <property type="entry name" value="Cas12f1-like_TNB"/>
</dbReference>
<feature type="compositionally biased region" description="Low complexity" evidence="2">
    <location>
        <begin position="589"/>
        <end position="617"/>
    </location>
</feature>
<name>A0ABP8DDK4_9ACTN</name>
<dbReference type="Pfam" id="PF07282">
    <property type="entry name" value="Cas12f1-like_TNB"/>
    <property type="match status" value="1"/>
</dbReference>
<keyword evidence="1" id="KW-0238">DNA-binding</keyword>